<dbReference type="GO" id="GO:0016972">
    <property type="term" value="F:thiol oxidase activity"/>
    <property type="evidence" value="ECO:0007669"/>
    <property type="project" value="InterPro"/>
</dbReference>
<keyword evidence="15" id="KW-0676">Redox-active center</keyword>
<evidence type="ECO:0000256" key="9">
    <source>
        <dbReference type="ARBA" id="ARBA00022827"/>
    </source>
</evidence>
<dbReference type="InterPro" id="IPR007266">
    <property type="entry name" value="Ero1"/>
</dbReference>
<keyword evidence="11" id="KW-0560">Oxidoreductase</keyword>
<accession>A0A7J7IHJ4</accession>
<keyword evidence="7" id="KW-0732">Signal</keyword>
<keyword evidence="6" id="KW-0285">Flavoprotein</keyword>
<dbReference type="GO" id="GO:0005789">
    <property type="term" value="C:endoplasmic reticulum membrane"/>
    <property type="evidence" value="ECO:0007669"/>
    <property type="project" value="UniProtKB-SubCell"/>
</dbReference>
<evidence type="ECO:0000313" key="16">
    <source>
        <dbReference type="EMBL" id="KAF6001987.1"/>
    </source>
</evidence>
<sequence>MGIYPHDSAEAALGRVERPTGSQALPPFFAPYALEDESAWTAPDSDELSEYVDLTLNPEGFTGYQGQHIWDAVYRENCFRPQLCSRGATESSDAADLIGLGSVSTSTPVRPAACREERVFYRCVSGIHASINVHIARRYLFGRNRWGHHTRIYRERLRKHPERIENLYFVYALVLRALNKAAPSLAHRSDYLTGNETEDARTRHLVEQVLWNPLIRGTRQRMHYDVRRTRNVPWMLCELLGPVPCAFSEHQQNHGLRRL</sequence>
<evidence type="ECO:0000256" key="2">
    <source>
        <dbReference type="ARBA" id="ARBA00004367"/>
    </source>
</evidence>
<evidence type="ECO:0000256" key="6">
    <source>
        <dbReference type="ARBA" id="ARBA00022630"/>
    </source>
</evidence>
<keyword evidence="13" id="KW-1015">Disulfide bond</keyword>
<dbReference type="InterPro" id="IPR037192">
    <property type="entry name" value="ERO1-like_sf"/>
</dbReference>
<dbReference type="OrthoDB" id="269384at2759"/>
<protein>
    <submittedName>
        <fullName evidence="16">S</fullName>
    </submittedName>
</protein>
<proteinExistence type="inferred from homology"/>
<evidence type="ECO:0000256" key="10">
    <source>
        <dbReference type="ARBA" id="ARBA00022982"/>
    </source>
</evidence>
<dbReference type="PANTHER" id="PTHR12613">
    <property type="entry name" value="ERO1-RELATED"/>
    <property type="match status" value="1"/>
</dbReference>
<keyword evidence="14" id="KW-0325">Glycoprotein</keyword>
<dbReference type="AlphaFoldDB" id="A0A7J7IHJ4"/>
<evidence type="ECO:0000256" key="15">
    <source>
        <dbReference type="ARBA" id="ARBA00023284"/>
    </source>
</evidence>
<keyword evidence="12" id="KW-0472">Membrane</keyword>
<evidence type="ECO:0000256" key="3">
    <source>
        <dbReference type="ARBA" id="ARBA00008277"/>
    </source>
</evidence>
<dbReference type="GO" id="GO:0034975">
    <property type="term" value="P:protein folding in endoplasmic reticulum"/>
    <property type="evidence" value="ECO:0007669"/>
    <property type="project" value="InterPro"/>
</dbReference>
<evidence type="ECO:0000256" key="11">
    <source>
        <dbReference type="ARBA" id="ARBA00023002"/>
    </source>
</evidence>
<evidence type="ECO:0000313" key="17">
    <source>
        <dbReference type="Proteomes" id="UP000530660"/>
    </source>
</evidence>
<evidence type="ECO:0000256" key="8">
    <source>
        <dbReference type="ARBA" id="ARBA00022824"/>
    </source>
</evidence>
<evidence type="ECO:0000256" key="1">
    <source>
        <dbReference type="ARBA" id="ARBA00001974"/>
    </source>
</evidence>
<gene>
    <name evidence="16" type="primary">ERO1LB</name>
    <name evidence="16" type="ORF">F1559_002739</name>
</gene>
<evidence type="ECO:0000256" key="5">
    <source>
        <dbReference type="ARBA" id="ARBA00022448"/>
    </source>
</evidence>
<name>A0A7J7IHJ4_9RHOD</name>
<dbReference type="Proteomes" id="UP000530660">
    <property type="component" value="Unassembled WGS sequence"/>
</dbReference>
<reference evidence="16 17" key="1">
    <citation type="journal article" date="2020" name="J. Phycol.">
        <title>Comparative genome analysis reveals Cyanidiococcus gen. nov., a new extremophilic red algal genus sister to Cyanidioschyzon (Cyanidioschyzonaceae, Rhodophyta).</title>
        <authorList>
            <person name="Liu S.-L."/>
            <person name="Chiang Y.-R."/>
            <person name="Yoon H.S."/>
            <person name="Fu H.-Y."/>
        </authorList>
    </citation>
    <scope>NUCLEOTIDE SEQUENCE [LARGE SCALE GENOMIC DNA]</scope>
    <source>
        <strain evidence="16 17">THAL066</strain>
    </source>
</reference>
<comment type="similarity">
    <text evidence="3">Belongs to the EROs family.</text>
</comment>
<comment type="cofactor">
    <cofactor evidence="1">
        <name>FAD</name>
        <dbReference type="ChEBI" id="CHEBI:57692"/>
    </cofactor>
</comment>
<dbReference type="GO" id="GO:0015035">
    <property type="term" value="F:protein-disulfide reductase activity"/>
    <property type="evidence" value="ECO:0007669"/>
    <property type="project" value="InterPro"/>
</dbReference>
<evidence type="ECO:0000256" key="7">
    <source>
        <dbReference type="ARBA" id="ARBA00022729"/>
    </source>
</evidence>
<comment type="subcellular location">
    <subcellularLocation>
        <location evidence="2">Endoplasmic reticulum membrane</location>
        <topology evidence="2">Peripheral membrane protein</topology>
        <orientation evidence="2">Lumenal side</orientation>
    </subcellularLocation>
</comment>
<organism evidence="16 17">
    <name type="scientific">Cyanidiococcus yangmingshanensis</name>
    <dbReference type="NCBI Taxonomy" id="2690220"/>
    <lineage>
        <taxon>Eukaryota</taxon>
        <taxon>Rhodophyta</taxon>
        <taxon>Bangiophyceae</taxon>
        <taxon>Cyanidiales</taxon>
        <taxon>Cyanidiaceae</taxon>
        <taxon>Cyanidiococcus</taxon>
    </lineage>
</organism>
<keyword evidence="17" id="KW-1185">Reference proteome</keyword>
<dbReference type="Pfam" id="PF04137">
    <property type="entry name" value="ERO1"/>
    <property type="match status" value="1"/>
</dbReference>
<dbReference type="EMBL" id="VWRR01000012">
    <property type="protein sequence ID" value="KAF6001987.1"/>
    <property type="molecule type" value="Genomic_DNA"/>
</dbReference>
<dbReference type="PANTHER" id="PTHR12613:SF0">
    <property type="entry name" value="ERO1-LIKE PROTEIN"/>
    <property type="match status" value="1"/>
</dbReference>
<evidence type="ECO:0000256" key="13">
    <source>
        <dbReference type="ARBA" id="ARBA00023157"/>
    </source>
</evidence>
<keyword evidence="8" id="KW-0256">Endoplasmic reticulum</keyword>
<dbReference type="SUPFAM" id="SSF110019">
    <property type="entry name" value="ERO1-like"/>
    <property type="match status" value="1"/>
</dbReference>
<evidence type="ECO:0000256" key="4">
    <source>
        <dbReference type="ARBA" id="ARBA00011802"/>
    </source>
</evidence>
<dbReference type="GO" id="GO:0071949">
    <property type="term" value="F:FAD binding"/>
    <property type="evidence" value="ECO:0007669"/>
    <property type="project" value="InterPro"/>
</dbReference>
<keyword evidence="10" id="KW-0249">Electron transport</keyword>
<comment type="subunit">
    <text evidence="4">May function both as a monomer and a homodimer.</text>
</comment>
<keyword evidence="9" id="KW-0274">FAD</keyword>
<keyword evidence="5" id="KW-0813">Transport</keyword>
<comment type="caution">
    <text evidence="16">The sequence shown here is derived from an EMBL/GenBank/DDBJ whole genome shotgun (WGS) entry which is preliminary data.</text>
</comment>
<evidence type="ECO:0000256" key="14">
    <source>
        <dbReference type="ARBA" id="ARBA00023180"/>
    </source>
</evidence>
<evidence type="ECO:0000256" key="12">
    <source>
        <dbReference type="ARBA" id="ARBA00023136"/>
    </source>
</evidence>